<dbReference type="EMBL" id="MEZX01000002">
    <property type="protein sequence ID" value="OGD64643.1"/>
    <property type="molecule type" value="Genomic_DNA"/>
</dbReference>
<protein>
    <submittedName>
        <fullName evidence="1">Uncharacterized protein</fullName>
    </submittedName>
</protein>
<sequence>MIYLIGGPPKCGKTTLAKRLADKYRISWISADTLENIVWAYTSEEKRPSLFPHSSSRGDSNDQFYSDHSAEEIVRNYIIQGETTYDAISMMAETYLTDKDDYIVEGFQVAPEIVDRIFKKFGQDHVRAVFLVRQDEQKFIQDIHKSTTPNDWVIQKTKDEATYGKISAMIAEYSRYFEMEAEKYGLRVFSMDEDFDQQLDAIENHLKSSRS</sequence>
<dbReference type="AlphaFoldDB" id="A0A1F5EB98"/>
<accession>A0A1F5EB98</accession>
<name>A0A1F5EB98_9BACT</name>
<dbReference type="InterPro" id="IPR027417">
    <property type="entry name" value="P-loop_NTPase"/>
</dbReference>
<evidence type="ECO:0000313" key="1">
    <source>
        <dbReference type="EMBL" id="OGD64643.1"/>
    </source>
</evidence>
<dbReference type="Gene3D" id="3.40.50.300">
    <property type="entry name" value="P-loop containing nucleotide triphosphate hydrolases"/>
    <property type="match status" value="1"/>
</dbReference>
<proteinExistence type="predicted"/>
<gene>
    <name evidence="1" type="ORF">A3A71_01145</name>
</gene>
<organism evidence="1 2">
    <name type="scientific">Candidatus Berkelbacteria bacterium RIFCSPLOWO2_01_FULL_50_28</name>
    <dbReference type="NCBI Taxonomy" id="1797471"/>
    <lineage>
        <taxon>Bacteria</taxon>
        <taxon>Candidatus Berkelbacteria</taxon>
    </lineage>
</organism>
<dbReference type="SUPFAM" id="SSF52540">
    <property type="entry name" value="P-loop containing nucleoside triphosphate hydrolases"/>
    <property type="match status" value="1"/>
</dbReference>
<reference evidence="1 2" key="1">
    <citation type="journal article" date="2016" name="Nat. Commun.">
        <title>Thousands of microbial genomes shed light on interconnected biogeochemical processes in an aquifer system.</title>
        <authorList>
            <person name="Anantharaman K."/>
            <person name="Brown C.T."/>
            <person name="Hug L.A."/>
            <person name="Sharon I."/>
            <person name="Castelle C.J."/>
            <person name="Probst A.J."/>
            <person name="Thomas B.C."/>
            <person name="Singh A."/>
            <person name="Wilkins M.J."/>
            <person name="Karaoz U."/>
            <person name="Brodie E.L."/>
            <person name="Williams K.H."/>
            <person name="Hubbard S.S."/>
            <person name="Banfield J.F."/>
        </authorList>
    </citation>
    <scope>NUCLEOTIDE SEQUENCE [LARGE SCALE GENOMIC DNA]</scope>
</reference>
<dbReference type="Proteomes" id="UP000177481">
    <property type="component" value="Unassembled WGS sequence"/>
</dbReference>
<dbReference type="STRING" id="1797471.A3A71_01145"/>
<comment type="caution">
    <text evidence="1">The sequence shown here is derived from an EMBL/GenBank/DDBJ whole genome shotgun (WGS) entry which is preliminary data.</text>
</comment>
<evidence type="ECO:0000313" key="2">
    <source>
        <dbReference type="Proteomes" id="UP000177481"/>
    </source>
</evidence>